<proteinExistence type="predicted"/>
<dbReference type="Proteomes" id="UP000027120">
    <property type="component" value="Unassembled WGS sequence"/>
</dbReference>
<dbReference type="EMBL" id="KK784875">
    <property type="protein sequence ID" value="KDO82413.1"/>
    <property type="molecule type" value="Genomic_DNA"/>
</dbReference>
<reference evidence="1 2" key="1">
    <citation type="submission" date="2014-04" db="EMBL/GenBank/DDBJ databases">
        <authorList>
            <consortium name="International Citrus Genome Consortium"/>
            <person name="Gmitter F."/>
            <person name="Chen C."/>
            <person name="Farmerie W."/>
            <person name="Harkins T."/>
            <person name="Desany B."/>
            <person name="Mohiuddin M."/>
            <person name="Kodira C."/>
            <person name="Borodovsky M."/>
            <person name="Lomsadze A."/>
            <person name="Burns P."/>
            <person name="Jenkins J."/>
            <person name="Prochnik S."/>
            <person name="Shu S."/>
            <person name="Chapman J."/>
            <person name="Pitluck S."/>
            <person name="Schmutz J."/>
            <person name="Rokhsar D."/>
        </authorList>
    </citation>
    <scope>NUCLEOTIDE SEQUENCE</scope>
</reference>
<evidence type="ECO:0000313" key="2">
    <source>
        <dbReference type="Proteomes" id="UP000027120"/>
    </source>
</evidence>
<dbReference type="EMBL" id="KK784875">
    <property type="protein sequence ID" value="KDO82412.1"/>
    <property type="molecule type" value="Genomic_DNA"/>
</dbReference>
<gene>
    <name evidence="1" type="ORF">CISIN_1g0235892mg</name>
</gene>
<evidence type="ECO:0000313" key="1">
    <source>
        <dbReference type="EMBL" id="KDO82413.1"/>
    </source>
</evidence>
<dbReference type="EMBL" id="KK784875">
    <property type="protein sequence ID" value="KDO82414.1"/>
    <property type="molecule type" value="Genomic_DNA"/>
</dbReference>
<organism evidence="1 2">
    <name type="scientific">Citrus sinensis</name>
    <name type="common">Sweet orange</name>
    <name type="synonym">Citrus aurantium var. sinensis</name>
    <dbReference type="NCBI Taxonomy" id="2711"/>
    <lineage>
        <taxon>Eukaryota</taxon>
        <taxon>Viridiplantae</taxon>
        <taxon>Streptophyta</taxon>
        <taxon>Embryophyta</taxon>
        <taxon>Tracheophyta</taxon>
        <taxon>Spermatophyta</taxon>
        <taxon>Magnoliopsida</taxon>
        <taxon>eudicotyledons</taxon>
        <taxon>Gunneridae</taxon>
        <taxon>Pentapetalae</taxon>
        <taxon>rosids</taxon>
        <taxon>malvids</taxon>
        <taxon>Sapindales</taxon>
        <taxon>Rutaceae</taxon>
        <taxon>Aurantioideae</taxon>
        <taxon>Citrus</taxon>
    </lineage>
</organism>
<dbReference type="AlphaFoldDB" id="A0A067GRR7"/>
<sequence length="20" mass="2235">MATKFSKCMMLCCVRKSPVA</sequence>
<protein>
    <submittedName>
        <fullName evidence="1">Uncharacterized protein</fullName>
    </submittedName>
</protein>
<name>A0A067GRR7_CITSI</name>
<keyword evidence="2" id="KW-1185">Reference proteome</keyword>
<feature type="non-terminal residue" evidence="1">
    <location>
        <position position="20"/>
    </location>
</feature>
<accession>A0A067GRR7</accession>